<keyword evidence="12" id="KW-0808">Transferase</keyword>
<dbReference type="GO" id="GO:0006289">
    <property type="term" value="P:nucleotide-excision repair"/>
    <property type="evidence" value="ECO:0007669"/>
    <property type="project" value="InterPro"/>
</dbReference>
<evidence type="ECO:0000256" key="4">
    <source>
        <dbReference type="ARBA" id="ARBA00022771"/>
    </source>
</evidence>
<reference evidence="12" key="1">
    <citation type="submission" date="2023-03" db="EMBL/GenBank/DDBJ databases">
        <title>Massive genome expansion in bonnet fungi (Mycena s.s.) driven by repeated elements and novel gene families across ecological guilds.</title>
        <authorList>
            <consortium name="Lawrence Berkeley National Laboratory"/>
            <person name="Harder C.B."/>
            <person name="Miyauchi S."/>
            <person name="Viragh M."/>
            <person name="Kuo A."/>
            <person name="Thoen E."/>
            <person name="Andreopoulos B."/>
            <person name="Lu D."/>
            <person name="Skrede I."/>
            <person name="Drula E."/>
            <person name="Henrissat B."/>
            <person name="Morin E."/>
            <person name="Kohler A."/>
            <person name="Barry K."/>
            <person name="LaButti K."/>
            <person name="Morin E."/>
            <person name="Salamov A."/>
            <person name="Lipzen A."/>
            <person name="Mereny Z."/>
            <person name="Hegedus B."/>
            <person name="Baldrian P."/>
            <person name="Stursova M."/>
            <person name="Weitz H."/>
            <person name="Taylor A."/>
            <person name="Grigoriev I.V."/>
            <person name="Nagy L.G."/>
            <person name="Martin F."/>
            <person name="Kauserud H."/>
        </authorList>
    </citation>
    <scope>NUCLEOTIDE SEQUENCE</scope>
    <source>
        <strain evidence="12">CBHHK200</strain>
    </source>
</reference>
<dbReference type="AlphaFoldDB" id="A0AAD6TC62"/>
<dbReference type="Gene3D" id="3.30.40.10">
    <property type="entry name" value="Zinc/RING finger domain, C3HC4 (zinc finger)"/>
    <property type="match status" value="1"/>
</dbReference>
<dbReference type="InterPro" id="IPR001841">
    <property type="entry name" value="Znf_RING"/>
</dbReference>
<sequence>MANRMNWLQGKTVRKNAPSASRSSSTPQVQSTSSTIFGGGVKDPSGRITEYSSDDDQCPVCKSDKYLEKKLRLLVSSCYHKMCESCIDRLFTLGPAPCPICNKVLRKLAFTPQTFEDLGVEKEIAIRRRVAKEFNKRLEDFSNLREFNDYLEDVEDITFNLINDVDPVGTEARIAAYREANAALTLLNTQREEAYILSLRQAEEQDRKEKEARAEELRREEEEERQEKESGRREIIEQLERAEGSDAANVVRRTKRERAEREATRKGVAPGKGAQALLRARMAAAAATAATKDTPHIPLQDDYYAYDDMFVLQSTYVDPLSEAVRKDREGIMRAGGYRVEEAWERAVRSAVAGLDLWPLDSNQDAFQFSHSFDQGGDAIMSAA</sequence>
<evidence type="ECO:0000256" key="8">
    <source>
        <dbReference type="ARBA" id="ARBA00033277"/>
    </source>
</evidence>
<dbReference type="InterPro" id="IPR015877">
    <property type="entry name" value="MAT1_centre"/>
</dbReference>
<evidence type="ECO:0000256" key="2">
    <source>
        <dbReference type="ARBA" id="ARBA00022257"/>
    </source>
</evidence>
<evidence type="ECO:0000259" key="11">
    <source>
        <dbReference type="PROSITE" id="PS50089"/>
    </source>
</evidence>
<feature type="compositionally biased region" description="Low complexity" evidence="10">
    <location>
        <begin position="17"/>
        <end position="34"/>
    </location>
</feature>
<evidence type="ECO:0000256" key="10">
    <source>
        <dbReference type="SAM" id="MobiDB-lite"/>
    </source>
</evidence>
<dbReference type="PROSITE" id="PS50089">
    <property type="entry name" value="ZF_RING_2"/>
    <property type="match status" value="1"/>
</dbReference>
<evidence type="ECO:0000256" key="7">
    <source>
        <dbReference type="ARBA" id="ARBA00029873"/>
    </source>
</evidence>
<evidence type="ECO:0000256" key="1">
    <source>
        <dbReference type="ARBA" id="ARBA00004123"/>
    </source>
</evidence>
<feature type="domain" description="RING-type" evidence="11">
    <location>
        <begin position="58"/>
        <end position="102"/>
    </location>
</feature>
<evidence type="ECO:0000256" key="9">
    <source>
        <dbReference type="PROSITE-ProRule" id="PRU00175"/>
    </source>
</evidence>
<keyword evidence="5" id="KW-0862">Zinc</keyword>
<gene>
    <name evidence="12" type="ORF">C8F04DRAFT_34870</name>
</gene>
<dbReference type="SMART" id="SM00184">
    <property type="entry name" value="RING"/>
    <property type="match status" value="1"/>
</dbReference>
<keyword evidence="4 9" id="KW-0863">Zinc-finger</keyword>
<dbReference type="InterPro" id="IPR013083">
    <property type="entry name" value="Znf_RING/FYVE/PHD"/>
</dbReference>
<dbReference type="Proteomes" id="UP001218188">
    <property type="component" value="Unassembled WGS sequence"/>
</dbReference>
<feature type="region of interest" description="Disordered" evidence="10">
    <location>
        <begin position="205"/>
        <end position="233"/>
    </location>
</feature>
<dbReference type="InterPro" id="IPR004575">
    <property type="entry name" value="MAT1/Tfb3"/>
</dbReference>
<evidence type="ECO:0000256" key="6">
    <source>
        <dbReference type="ARBA" id="ARBA00023242"/>
    </source>
</evidence>
<keyword evidence="13" id="KW-1185">Reference proteome</keyword>
<dbReference type="PANTHER" id="PTHR12683:SF13">
    <property type="entry name" value="CDK-ACTIVATING KINASE ASSEMBLY FACTOR MAT1"/>
    <property type="match status" value="1"/>
</dbReference>
<accession>A0AAD6TC62</accession>
<dbReference type="InterPro" id="IPR017907">
    <property type="entry name" value="Znf_RING_CS"/>
</dbReference>
<protein>
    <recommendedName>
        <fullName evidence="2">RNA polymerase II transcription factor B subunit 3</fullName>
    </recommendedName>
    <alternativeName>
        <fullName evidence="8">RNA polymerase II transcription factor B 38 kDa subunit</fullName>
    </alternativeName>
    <alternativeName>
        <fullName evidence="7">RNA polymerase II transcription factor B p38 subunit</fullName>
    </alternativeName>
</protein>
<keyword evidence="6" id="KW-0539">Nucleus</keyword>
<feature type="region of interest" description="Disordered" evidence="10">
    <location>
        <begin position="1"/>
        <end position="50"/>
    </location>
</feature>
<dbReference type="FunFam" id="3.30.40.10:FF:000037">
    <property type="entry name" value="Cdk-activating kinase assembly factor MAT1, centre"/>
    <property type="match status" value="1"/>
</dbReference>
<evidence type="ECO:0000256" key="3">
    <source>
        <dbReference type="ARBA" id="ARBA00022723"/>
    </source>
</evidence>
<organism evidence="12 13">
    <name type="scientific">Mycena alexandri</name>
    <dbReference type="NCBI Taxonomy" id="1745969"/>
    <lineage>
        <taxon>Eukaryota</taxon>
        <taxon>Fungi</taxon>
        <taxon>Dikarya</taxon>
        <taxon>Basidiomycota</taxon>
        <taxon>Agaricomycotina</taxon>
        <taxon>Agaricomycetes</taxon>
        <taxon>Agaricomycetidae</taxon>
        <taxon>Agaricales</taxon>
        <taxon>Marasmiineae</taxon>
        <taxon>Mycenaceae</taxon>
        <taxon>Mycena</taxon>
    </lineage>
</organism>
<name>A0AAD6TC62_9AGAR</name>
<dbReference type="EMBL" id="JARJCM010000010">
    <property type="protein sequence ID" value="KAJ7043243.1"/>
    <property type="molecule type" value="Genomic_DNA"/>
</dbReference>
<dbReference type="GO" id="GO:0006357">
    <property type="term" value="P:regulation of transcription by RNA polymerase II"/>
    <property type="evidence" value="ECO:0007669"/>
    <property type="project" value="TreeGrafter"/>
</dbReference>
<keyword evidence="12" id="KW-0418">Kinase</keyword>
<dbReference type="PROSITE" id="PS00518">
    <property type="entry name" value="ZF_RING_1"/>
    <property type="match status" value="1"/>
</dbReference>
<dbReference type="GO" id="GO:0070985">
    <property type="term" value="C:transcription factor TFIIK complex"/>
    <property type="evidence" value="ECO:0007669"/>
    <property type="project" value="UniProtKB-ARBA"/>
</dbReference>
<evidence type="ECO:0000256" key="5">
    <source>
        <dbReference type="ARBA" id="ARBA00022833"/>
    </source>
</evidence>
<evidence type="ECO:0000313" key="12">
    <source>
        <dbReference type="EMBL" id="KAJ7043243.1"/>
    </source>
</evidence>
<dbReference type="GO" id="GO:0008270">
    <property type="term" value="F:zinc ion binding"/>
    <property type="evidence" value="ECO:0007669"/>
    <property type="project" value="UniProtKB-KW"/>
</dbReference>
<dbReference type="Pfam" id="PF06391">
    <property type="entry name" value="MAT1"/>
    <property type="match status" value="1"/>
</dbReference>
<comment type="subcellular location">
    <subcellularLocation>
        <location evidence="1">Nucleus</location>
    </subcellularLocation>
</comment>
<dbReference type="NCBIfam" id="TIGR00570">
    <property type="entry name" value="cdk7"/>
    <property type="match status" value="1"/>
</dbReference>
<evidence type="ECO:0000313" key="13">
    <source>
        <dbReference type="Proteomes" id="UP001218188"/>
    </source>
</evidence>
<dbReference type="Pfam" id="PF17121">
    <property type="entry name" value="zf-C3HC4_5"/>
    <property type="match status" value="1"/>
</dbReference>
<dbReference type="CDD" id="cd16573">
    <property type="entry name" value="RING-HC_TFB3-like"/>
    <property type="match status" value="1"/>
</dbReference>
<dbReference type="PANTHER" id="PTHR12683">
    <property type="entry name" value="CDK-ACTIVATING KINASE ASSEMBLY FACTOR MAT1"/>
    <property type="match status" value="1"/>
</dbReference>
<feature type="region of interest" description="Disordered" evidence="10">
    <location>
        <begin position="252"/>
        <end position="272"/>
    </location>
</feature>
<keyword evidence="3" id="KW-0479">Metal-binding</keyword>
<dbReference type="GO" id="GO:0016301">
    <property type="term" value="F:kinase activity"/>
    <property type="evidence" value="ECO:0007669"/>
    <property type="project" value="UniProtKB-KW"/>
</dbReference>
<proteinExistence type="predicted"/>
<dbReference type="GO" id="GO:0061575">
    <property type="term" value="F:cyclin-dependent protein serine/threonine kinase activator activity"/>
    <property type="evidence" value="ECO:0007669"/>
    <property type="project" value="InterPro"/>
</dbReference>
<comment type="caution">
    <text evidence="12">The sequence shown here is derived from an EMBL/GenBank/DDBJ whole genome shotgun (WGS) entry which is preliminary data.</text>
</comment>
<dbReference type="SUPFAM" id="SSF57850">
    <property type="entry name" value="RING/U-box"/>
    <property type="match status" value="1"/>
</dbReference>